<evidence type="ECO:0000256" key="3">
    <source>
        <dbReference type="ARBA" id="ARBA00022729"/>
    </source>
</evidence>
<keyword evidence="4" id="KW-0472">Membrane</keyword>
<dbReference type="AlphaFoldDB" id="A0A2B4SN06"/>
<feature type="domain" description="UPAR/Ly6" evidence="8">
    <location>
        <begin position="24"/>
        <end position="105"/>
    </location>
</feature>
<comment type="subcellular location">
    <subcellularLocation>
        <location evidence="1">Cell membrane</location>
    </subcellularLocation>
</comment>
<evidence type="ECO:0000256" key="2">
    <source>
        <dbReference type="ARBA" id="ARBA00022475"/>
    </source>
</evidence>
<dbReference type="CDD" id="cd00117">
    <property type="entry name" value="TFP"/>
    <property type="match status" value="1"/>
</dbReference>
<dbReference type="Pfam" id="PF00021">
    <property type="entry name" value="UPAR_LY6"/>
    <property type="match status" value="1"/>
</dbReference>
<dbReference type="EMBL" id="LSMT01000059">
    <property type="protein sequence ID" value="PFX29902.1"/>
    <property type="molecule type" value="Genomic_DNA"/>
</dbReference>
<dbReference type="OrthoDB" id="5945173at2759"/>
<evidence type="ECO:0000256" key="1">
    <source>
        <dbReference type="ARBA" id="ARBA00004236"/>
    </source>
</evidence>
<evidence type="ECO:0000256" key="7">
    <source>
        <dbReference type="SAM" id="SignalP"/>
    </source>
</evidence>
<protein>
    <recommendedName>
        <fullName evidence="12">Protein quiver</fullName>
    </recommendedName>
</protein>
<keyword evidence="5" id="KW-1015">Disulfide bond</keyword>
<dbReference type="Gene3D" id="2.10.60.10">
    <property type="entry name" value="CD59"/>
    <property type="match status" value="1"/>
</dbReference>
<evidence type="ECO:0000256" key="6">
    <source>
        <dbReference type="ARBA" id="ARBA00023180"/>
    </source>
</evidence>
<comment type="caution">
    <text evidence="10">The sequence shown here is derived from an EMBL/GenBank/DDBJ whole genome shotgun (WGS) entry which is preliminary data.</text>
</comment>
<keyword evidence="6" id="KW-0325">Glycoprotein</keyword>
<dbReference type="GO" id="GO:0005886">
    <property type="term" value="C:plasma membrane"/>
    <property type="evidence" value="ECO:0007669"/>
    <property type="project" value="UniProtKB-SubCell"/>
</dbReference>
<evidence type="ECO:0000313" key="10">
    <source>
        <dbReference type="EMBL" id="PFX29902.1"/>
    </source>
</evidence>
<evidence type="ECO:0008006" key="12">
    <source>
        <dbReference type="Google" id="ProtNLM"/>
    </source>
</evidence>
<feature type="domain" description="Snake toxin/toxin-like" evidence="9">
    <location>
        <begin position="119"/>
        <end position="195"/>
    </location>
</feature>
<dbReference type="SUPFAM" id="SSF57302">
    <property type="entry name" value="Snake toxin-like"/>
    <property type="match status" value="2"/>
</dbReference>
<evidence type="ECO:0000259" key="9">
    <source>
        <dbReference type="Pfam" id="PF00087"/>
    </source>
</evidence>
<proteinExistence type="predicted"/>
<dbReference type="InterPro" id="IPR035076">
    <property type="entry name" value="Toxin/TOLIP"/>
</dbReference>
<dbReference type="InterPro" id="IPR045860">
    <property type="entry name" value="Snake_toxin-like_sf"/>
</dbReference>
<reference evidence="11" key="1">
    <citation type="journal article" date="2017" name="bioRxiv">
        <title>Comparative analysis of the genomes of Stylophora pistillata and Acropora digitifera provides evidence for extensive differences between species of corals.</title>
        <authorList>
            <person name="Voolstra C.R."/>
            <person name="Li Y."/>
            <person name="Liew Y.J."/>
            <person name="Baumgarten S."/>
            <person name="Zoccola D."/>
            <person name="Flot J.-F."/>
            <person name="Tambutte S."/>
            <person name="Allemand D."/>
            <person name="Aranda M."/>
        </authorList>
    </citation>
    <scope>NUCLEOTIDE SEQUENCE [LARGE SCALE GENOMIC DNA]</scope>
</reference>
<evidence type="ECO:0000256" key="4">
    <source>
        <dbReference type="ARBA" id="ARBA00023136"/>
    </source>
</evidence>
<evidence type="ECO:0000256" key="5">
    <source>
        <dbReference type="ARBA" id="ARBA00023157"/>
    </source>
</evidence>
<keyword evidence="11" id="KW-1185">Reference proteome</keyword>
<dbReference type="InterPro" id="IPR016054">
    <property type="entry name" value="LY6_UPA_recep-like"/>
</dbReference>
<dbReference type="Pfam" id="PF00087">
    <property type="entry name" value="Toxin_TOLIP"/>
    <property type="match status" value="1"/>
</dbReference>
<dbReference type="Proteomes" id="UP000225706">
    <property type="component" value="Unassembled WGS sequence"/>
</dbReference>
<name>A0A2B4SN06_STYPI</name>
<gene>
    <name evidence="10" type="ORF">AWC38_SpisGene5363</name>
</gene>
<keyword evidence="3 7" id="KW-0732">Signal</keyword>
<feature type="signal peptide" evidence="7">
    <location>
        <begin position="1"/>
        <end position="24"/>
    </location>
</feature>
<dbReference type="PANTHER" id="PTHR10036:SF3">
    <property type="entry name" value="PROTEIN SLEEPLESS-RELATED"/>
    <property type="match status" value="1"/>
</dbReference>
<evidence type="ECO:0000259" key="8">
    <source>
        <dbReference type="Pfam" id="PF00021"/>
    </source>
</evidence>
<organism evidence="10 11">
    <name type="scientific">Stylophora pistillata</name>
    <name type="common">Smooth cauliflower coral</name>
    <dbReference type="NCBI Taxonomy" id="50429"/>
    <lineage>
        <taxon>Eukaryota</taxon>
        <taxon>Metazoa</taxon>
        <taxon>Cnidaria</taxon>
        <taxon>Anthozoa</taxon>
        <taxon>Hexacorallia</taxon>
        <taxon>Scleractinia</taxon>
        <taxon>Astrocoeniina</taxon>
        <taxon>Pocilloporidae</taxon>
        <taxon>Stylophora</taxon>
    </lineage>
</organism>
<evidence type="ECO:0000313" key="11">
    <source>
        <dbReference type="Proteomes" id="UP000225706"/>
    </source>
</evidence>
<sequence>MKLGLESMICFVVLLAHVLQVALAIHCFKCHSEMSWSDCDLDLNVKPDRDCPEDKIRCMAVMERESPREKMVYKKDCAHRLFNPCHERRVEDCRSTLCDSDLCNFALTPEATLIASGFRCFRCKSTKSWDDCVEKAEEIFCNTGYRKCYKLEFRKKEGTEYIKDCTVPLACGNSSINMPQAANRTIHCCGQHLCNGTGILSSPMVRVGPLLLLIVVFLFDLKTIQC</sequence>
<feature type="chain" id="PRO_5012066723" description="Protein quiver" evidence="7">
    <location>
        <begin position="25"/>
        <end position="226"/>
    </location>
</feature>
<accession>A0A2B4SN06</accession>
<dbReference type="PANTHER" id="PTHR10036">
    <property type="entry name" value="CD59 GLYCOPROTEIN"/>
    <property type="match status" value="1"/>
</dbReference>
<keyword evidence="2" id="KW-1003">Cell membrane</keyword>